<keyword evidence="1" id="KW-0472">Membrane</keyword>
<accession>A0A1B0AFA3</accession>
<protein>
    <submittedName>
        <fullName evidence="2">Uncharacterized protein</fullName>
    </submittedName>
</protein>
<keyword evidence="3" id="KW-1185">Reference proteome</keyword>
<evidence type="ECO:0000313" key="2">
    <source>
        <dbReference type="EnsemblMetazoa" id="GPAI043892-PA"/>
    </source>
</evidence>
<keyword evidence="1" id="KW-0812">Transmembrane</keyword>
<evidence type="ECO:0000313" key="3">
    <source>
        <dbReference type="Proteomes" id="UP000092445"/>
    </source>
</evidence>
<dbReference type="EnsemblMetazoa" id="GPAI043892-RA">
    <property type="protein sequence ID" value="GPAI043892-PA"/>
    <property type="gene ID" value="GPAI043892"/>
</dbReference>
<dbReference type="Proteomes" id="UP000092445">
    <property type="component" value="Unassembled WGS sequence"/>
</dbReference>
<reference evidence="3" key="1">
    <citation type="submission" date="2014-03" db="EMBL/GenBank/DDBJ databases">
        <authorList>
            <person name="Aksoy S."/>
            <person name="Warren W."/>
            <person name="Wilson R.K."/>
        </authorList>
    </citation>
    <scope>NUCLEOTIDE SEQUENCE [LARGE SCALE GENOMIC DNA]</scope>
    <source>
        <strain evidence="3">IAEA</strain>
    </source>
</reference>
<dbReference type="AlphaFoldDB" id="A0A1B0AFA3"/>
<evidence type="ECO:0000256" key="1">
    <source>
        <dbReference type="SAM" id="Phobius"/>
    </source>
</evidence>
<keyword evidence="1" id="KW-1133">Transmembrane helix</keyword>
<name>A0A1B0AFA3_GLOPL</name>
<reference evidence="2" key="2">
    <citation type="submission" date="2020-05" db="UniProtKB">
        <authorList>
            <consortium name="EnsemblMetazoa"/>
        </authorList>
    </citation>
    <scope>IDENTIFICATION</scope>
    <source>
        <strain evidence="2">IAEA</strain>
    </source>
</reference>
<feature type="transmembrane region" description="Helical" evidence="1">
    <location>
        <begin position="6"/>
        <end position="27"/>
    </location>
</feature>
<organism evidence="2 3">
    <name type="scientific">Glossina pallidipes</name>
    <name type="common">Tsetse fly</name>
    <dbReference type="NCBI Taxonomy" id="7398"/>
    <lineage>
        <taxon>Eukaryota</taxon>
        <taxon>Metazoa</taxon>
        <taxon>Ecdysozoa</taxon>
        <taxon>Arthropoda</taxon>
        <taxon>Hexapoda</taxon>
        <taxon>Insecta</taxon>
        <taxon>Pterygota</taxon>
        <taxon>Neoptera</taxon>
        <taxon>Endopterygota</taxon>
        <taxon>Diptera</taxon>
        <taxon>Brachycera</taxon>
        <taxon>Muscomorpha</taxon>
        <taxon>Hippoboscoidea</taxon>
        <taxon>Glossinidae</taxon>
        <taxon>Glossina</taxon>
    </lineage>
</organism>
<dbReference type="VEuPathDB" id="VectorBase:GPAI043892"/>
<sequence length="171" mass="19465">MIADCRNAMILICTVFFQVGVAIFKYFQQMPFNSKNKEESYGCGAYNSERKAYDFLKKEALDTLTVQLCNMSDTKYKRAIFFEANVEGLPNDSATHSHISSAASACSMQNIIASPILDRSVGTITLTTAFFNIYYKIKQSIELKNMWTHFDKEDVNILGKIKDNIDKCYEI</sequence>
<proteinExistence type="predicted"/>